<evidence type="ECO:0000259" key="2">
    <source>
        <dbReference type="PROSITE" id="PS50011"/>
    </source>
</evidence>
<dbReference type="GO" id="GO:0005096">
    <property type="term" value="F:GTPase activator activity"/>
    <property type="evidence" value="ECO:0007669"/>
    <property type="project" value="UniProtKB-KW"/>
</dbReference>
<keyword evidence="5" id="KW-1185">Reference proteome</keyword>
<evidence type="ECO:0000259" key="3">
    <source>
        <dbReference type="PROSITE" id="PS50086"/>
    </source>
</evidence>
<dbReference type="GO" id="GO:0005524">
    <property type="term" value="F:ATP binding"/>
    <property type="evidence" value="ECO:0007669"/>
    <property type="project" value="InterPro"/>
</dbReference>
<dbReference type="OrthoDB" id="1668230at2759"/>
<organism evidence="4">
    <name type="scientific">Medioppia subpectinata</name>
    <dbReference type="NCBI Taxonomy" id="1979941"/>
    <lineage>
        <taxon>Eukaryota</taxon>
        <taxon>Metazoa</taxon>
        <taxon>Ecdysozoa</taxon>
        <taxon>Arthropoda</taxon>
        <taxon>Chelicerata</taxon>
        <taxon>Arachnida</taxon>
        <taxon>Acari</taxon>
        <taxon>Acariformes</taxon>
        <taxon>Sarcoptiformes</taxon>
        <taxon>Oribatida</taxon>
        <taxon>Brachypylina</taxon>
        <taxon>Oppioidea</taxon>
        <taxon>Oppiidae</taxon>
        <taxon>Medioppia</taxon>
    </lineage>
</organism>
<dbReference type="SUPFAM" id="SSF47923">
    <property type="entry name" value="Ypt/Rab-GAP domain of gyp1p"/>
    <property type="match status" value="2"/>
</dbReference>
<gene>
    <name evidence="4" type="ORF">OSB1V03_LOCUS13003</name>
</gene>
<dbReference type="EMBL" id="CAJPIZ010011248">
    <property type="protein sequence ID" value="CAG2113030.1"/>
    <property type="molecule type" value="Genomic_DNA"/>
</dbReference>
<dbReference type="GO" id="GO:0004672">
    <property type="term" value="F:protein kinase activity"/>
    <property type="evidence" value="ECO:0007669"/>
    <property type="project" value="InterPro"/>
</dbReference>
<dbReference type="EMBL" id="OC865823">
    <property type="protein sequence ID" value="CAD7632600.1"/>
    <property type="molecule type" value="Genomic_DNA"/>
</dbReference>
<proteinExistence type="predicted"/>
<dbReference type="FunFam" id="1.10.472.80:FF:000015">
    <property type="entry name" value="TBC domain-containing protein kinase-like protein"/>
    <property type="match status" value="1"/>
</dbReference>
<dbReference type="PROSITE" id="PS50011">
    <property type="entry name" value="PROTEIN_KINASE_DOM"/>
    <property type="match status" value="1"/>
</dbReference>
<dbReference type="Proteomes" id="UP000759131">
    <property type="component" value="Unassembled WGS sequence"/>
</dbReference>
<evidence type="ECO:0000313" key="4">
    <source>
        <dbReference type="EMBL" id="CAD7632600.1"/>
    </source>
</evidence>
<dbReference type="SUPFAM" id="SSF56112">
    <property type="entry name" value="Protein kinase-like (PK-like)"/>
    <property type="match status" value="1"/>
</dbReference>
<name>A0A7R9L2A4_9ACAR</name>
<dbReference type="InterPro" id="IPR011009">
    <property type="entry name" value="Kinase-like_dom_sf"/>
</dbReference>
<feature type="domain" description="Rab-GAP TBC" evidence="3">
    <location>
        <begin position="449"/>
        <end position="636"/>
    </location>
</feature>
<dbReference type="PROSITE" id="PS50086">
    <property type="entry name" value="TBC_RABGAP"/>
    <property type="match status" value="1"/>
</dbReference>
<dbReference type="Pfam" id="PF00566">
    <property type="entry name" value="RabGAP-TBC"/>
    <property type="match status" value="1"/>
</dbReference>
<dbReference type="AlphaFoldDB" id="A0A7R9L2A4"/>
<evidence type="ECO:0000313" key="5">
    <source>
        <dbReference type="Proteomes" id="UP000759131"/>
    </source>
</evidence>
<dbReference type="InterPro" id="IPR035969">
    <property type="entry name" value="Rab-GAP_TBC_sf"/>
</dbReference>
<dbReference type="Gene3D" id="1.10.472.80">
    <property type="entry name" value="Ypt/Rab-GAP domain of gyp1p, domain 3"/>
    <property type="match status" value="1"/>
</dbReference>
<dbReference type="PANTHER" id="PTHR22957:SF168">
    <property type="entry name" value="TBC DOMAIN-CONTAINING PROTEIN KINASE-LIKE PROTEIN"/>
    <property type="match status" value="1"/>
</dbReference>
<keyword evidence="1" id="KW-0343">GTPase activation</keyword>
<dbReference type="Gene3D" id="1.10.510.10">
    <property type="entry name" value="Transferase(Phosphotransferase) domain 1"/>
    <property type="match status" value="1"/>
</dbReference>
<dbReference type="PANTHER" id="PTHR22957">
    <property type="entry name" value="TBC1 DOMAIN FAMILY MEMBER GTPASE-ACTIVATING PROTEIN"/>
    <property type="match status" value="1"/>
</dbReference>
<dbReference type="InterPro" id="IPR000719">
    <property type="entry name" value="Prot_kinase_dom"/>
</dbReference>
<sequence>MVIAVKYRVATILLQCAVNEGELCGANGLPMTPSSIAMIGNFKSVIDANNRLMSYNQFNRYLTKYLDCIRNKKGMYSTGALPLPSSPTPSADRSLTPRPAVEKLTLIFEHYLSPIPVDDMDVLATNTLLGLYHLHYNIGCVHGLITPAAIVCDGQRTVKLTHWALNAITDLGKHCDTNMIIPYDTRFLPYEQLFGITVVKKSDVWSLALTLLALIQPNIKLSDNPSDIVSCLNSKEVLIKVEADITKLPQKWQTFFLSALQPKPSARGTVKELLKILDIPVPETDCQQLNDMLQSPKMDTECYDKDPITIHEIYHLYCLAFPTIRDQYQEKRYKKPPILTIPSLVLRDDKNTGGDTVKPKSFLKLPPNNELKLLPIDKLVERLNQLPADVFCPLVLTPGFNAVWNSPNLPIGIRENDFDYQCERIMIFRRLIEGAPFTRTQLLSCAKVDIPPLYRPQTWAHILNVKWTDLLAYERVDKLTATQTDRQISVDIPRCHQYNDLLASPQGHQKLTRVLKAWLKHNETKGDVYWQGLDSLAAPFVIINFNNESQAFACFNAFTHKYLKGFFQRDNSAVIQEYLALFSIVIKFHDPSLANHLNGLQFVPDLFAIPWFLTMFTHVLPLHQIMHLWDTLLLGNESFPLFIGLSILNQMRDQLMSFTFNDCILVFSDLPQIDINKCVKYAIKQFCATPKSVAQRGLWPLEQLKADNCPLIDVSDVVALATKGDKSSAKVVIIDCRPKHEILRYGKIRDAWYRDEYDSQSAASSGHHLTVVVNDVNKCLELMANNTIRVCLLELSGSVPNELLSS</sequence>
<dbReference type="Gene3D" id="1.10.8.270">
    <property type="entry name" value="putative rabgap domain of human tbc1 domain family member 14 like domains"/>
    <property type="match status" value="1"/>
</dbReference>
<protein>
    <recommendedName>
        <fullName evidence="6">TBC domain-containing protein kinase-like protein</fullName>
    </recommendedName>
</protein>
<dbReference type="SMART" id="SM00164">
    <property type="entry name" value="TBC"/>
    <property type="match status" value="1"/>
</dbReference>
<reference evidence="4" key="1">
    <citation type="submission" date="2020-11" db="EMBL/GenBank/DDBJ databases">
        <authorList>
            <person name="Tran Van P."/>
        </authorList>
    </citation>
    <scope>NUCLEOTIDE SEQUENCE</scope>
</reference>
<evidence type="ECO:0008006" key="6">
    <source>
        <dbReference type="Google" id="ProtNLM"/>
    </source>
</evidence>
<dbReference type="InterPro" id="IPR000195">
    <property type="entry name" value="Rab-GAP-TBC_dom"/>
</dbReference>
<dbReference type="FunFam" id="1.10.8.270:FF:000044">
    <property type="entry name" value="TBC Kinase homolog"/>
    <property type="match status" value="1"/>
</dbReference>
<evidence type="ECO:0000256" key="1">
    <source>
        <dbReference type="ARBA" id="ARBA00022468"/>
    </source>
</evidence>
<accession>A0A7R9L2A4</accession>
<feature type="domain" description="Protein kinase" evidence="2">
    <location>
        <begin position="1"/>
        <end position="281"/>
    </location>
</feature>